<sequence>MQRSSTAGQFLEAIRVDHLEVALRSYPSLKAFATDIYQVDPNLYVSPLSPNSWEEFRCGYGLHHQCPIEIEENHVFCSHMLKDSKIGLVILDLKIHSIKEYYIFVILSSVILFIISEYSVLHFRHTNMLYIL</sequence>
<gene>
    <name evidence="2" type="ORF">RCL2_001799300</name>
</gene>
<proteinExistence type="predicted"/>
<keyword evidence="1" id="KW-1133">Transmembrane helix</keyword>
<dbReference type="Proteomes" id="UP000615446">
    <property type="component" value="Unassembled WGS sequence"/>
</dbReference>
<name>A0A8H3QVV2_9GLOM</name>
<keyword evidence="1" id="KW-0472">Membrane</keyword>
<dbReference type="AlphaFoldDB" id="A0A8H3QVV2"/>
<dbReference type="EMBL" id="BLAL01000197">
    <property type="protein sequence ID" value="GES91159.1"/>
    <property type="molecule type" value="Genomic_DNA"/>
</dbReference>
<keyword evidence="1" id="KW-0812">Transmembrane</keyword>
<reference evidence="2" key="1">
    <citation type="submission" date="2019-10" db="EMBL/GenBank/DDBJ databases">
        <title>Conservation and host-specific expression of non-tandemly repeated heterogenous ribosome RNA gene in arbuscular mycorrhizal fungi.</title>
        <authorList>
            <person name="Maeda T."/>
            <person name="Kobayashi Y."/>
            <person name="Nakagawa T."/>
            <person name="Ezawa T."/>
            <person name="Yamaguchi K."/>
            <person name="Bino T."/>
            <person name="Nishimoto Y."/>
            <person name="Shigenobu S."/>
            <person name="Kawaguchi M."/>
        </authorList>
    </citation>
    <scope>NUCLEOTIDE SEQUENCE</scope>
    <source>
        <strain evidence="2">HR1</strain>
    </source>
</reference>
<evidence type="ECO:0000256" key="1">
    <source>
        <dbReference type="SAM" id="Phobius"/>
    </source>
</evidence>
<evidence type="ECO:0000313" key="3">
    <source>
        <dbReference type="Proteomes" id="UP000615446"/>
    </source>
</evidence>
<comment type="caution">
    <text evidence="2">The sequence shown here is derived from an EMBL/GenBank/DDBJ whole genome shotgun (WGS) entry which is preliminary data.</text>
</comment>
<protein>
    <submittedName>
        <fullName evidence="2">Uncharacterized protein</fullName>
    </submittedName>
</protein>
<organism evidence="2 3">
    <name type="scientific">Rhizophagus clarus</name>
    <dbReference type="NCBI Taxonomy" id="94130"/>
    <lineage>
        <taxon>Eukaryota</taxon>
        <taxon>Fungi</taxon>
        <taxon>Fungi incertae sedis</taxon>
        <taxon>Mucoromycota</taxon>
        <taxon>Glomeromycotina</taxon>
        <taxon>Glomeromycetes</taxon>
        <taxon>Glomerales</taxon>
        <taxon>Glomeraceae</taxon>
        <taxon>Rhizophagus</taxon>
    </lineage>
</organism>
<accession>A0A8H3QVV2</accession>
<evidence type="ECO:0000313" key="2">
    <source>
        <dbReference type="EMBL" id="GES91159.1"/>
    </source>
</evidence>
<feature type="transmembrane region" description="Helical" evidence="1">
    <location>
        <begin position="101"/>
        <end position="121"/>
    </location>
</feature>